<evidence type="ECO:0000256" key="1">
    <source>
        <dbReference type="ARBA" id="ARBA00022729"/>
    </source>
</evidence>
<dbReference type="InterPro" id="IPR036280">
    <property type="entry name" value="Multihaem_cyt_sf"/>
</dbReference>
<dbReference type="PANTHER" id="PTHR35038">
    <property type="entry name" value="DISSIMILATORY SULFITE REDUCTASE SIRA"/>
    <property type="match status" value="1"/>
</dbReference>
<keyword evidence="3" id="KW-0472">Membrane</keyword>
<organism evidence="5">
    <name type="scientific">marine metagenome</name>
    <dbReference type="NCBI Taxonomy" id="408172"/>
    <lineage>
        <taxon>unclassified sequences</taxon>
        <taxon>metagenomes</taxon>
        <taxon>ecological metagenomes</taxon>
    </lineage>
</organism>
<feature type="non-terminal residue" evidence="5">
    <location>
        <position position="326"/>
    </location>
</feature>
<dbReference type="EMBL" id="UINC01118188">
    <property type="protein sequence ID" value="SVC91145.1"/>
    <property type="molecule type" value="Genomic_DNA"/>
</dbReference>
<dbReference type="InterPro" id="IPR023155">
    <property type="entry name" value="Cyt_c-552/4"/>
</dbReference>
<name>A0A382R1Y9_9ZZZZ</name>
<accession>A0A382R1Y9</accession>
<dbReference type="Gene3D" id="1.10.1130.10">
    <property type="entry name" value="Flavocytochrome C3, Chain A"/>
    <property type="match status" value="1"/>
</dbReference>
<dbReference type="AlphaFoldDB" id="A0A382R1Y9"/>
<keyword evidence="3" id="KW-0812">Transmembrane</keyword>
<feature type="compositionally biased region" description="Basic and acidic residues" evidence="2">
    <location>
        <begin position="56"/>
        <end position="68"/>
    </location>
</feature>
<dbReference type="InterPro" id="IPR051829">
    <property type="entry name" value="Multiheme_Cytochr_ET"/>
</dbReference>
<protein>
    <recommendedName>
        <fullName evidence="4">Cytochrome c-552/4 domain-containing protein</fullName>
    </recommendedName>
</protein>
<gene>
    <name evidence="5" type="ORF">METZ01_LOCUS343999</name>
</gene>
<feature type="transmembrane region" description="Helical" evidence="3">
    <location>
        <begin position="12"/>
        <end position="35"/>
    </location>
</feature>
<evidence type="ECO:0000256" key="2">
    <source>
        <dbReference type="SAM" id="MobiDB-lite"/>
    </source>
</evidence>
<evidence type="ECO:0000256" key="3">
    <source>
        <dbReference type="SAM" id="Phobius"/>
    </source>
</evidence>
<reference evidence="5" key="1">
    <citation type="submission" date="2018-05" db="EMBL/GenBank/DDBJ databases">
        <authorList>
            <person name="Lanie J.A."/>
            <person name="Ng W.-L."/>
            <person name="Kazmierczak K.M."/>
            <person name="Andrzejewski T.M."/>
            <person name="Davidsen T.M."/>
            <person name="Wayne K.J."/>
            <person name="Tettelin H."/>
            <person name="Glass J.I."/>
            <person name="Rusch D."/>
            <person name="Podicherti R."/>
            <person name="Tsui H.-C.T."/>
            <person name="Winkler M.E."/>
        </authorList>
    </citation>
    <scope>NUCLEOTIDE SEQUENCE</scope>
</reference>
<sequence>AKTPKKTTSRSGWTIKSVGLAVGIVATVTVIVAILKSEPSSGSQIAENTNKVSISTEHEKSHWQPKEESKTFAQYAGSKSCRECHREAFGLWLGSDHQLAERLPEAGMDGMAFNPHREIKQPHQTSDISSKDGRFHIATRGLSGKKESFEVERVIGETPLRQYLIKFPRGLFQAVDLSHDPHKDEWFNVFGDEDRQPGEWGHWTGRGMNWNTQCASCHNTRLRKNYDEATDSYRTTMAERSVSCEACHGPMKAHVDWRKQYAVGTDKDPTVRKFDNAQWLAACGACHSRRTELTGDFKPGDPYLDHFSHVIPDESDIYYPDGQVRG</sequence>
<dbReference type="Pfam" id="PF13435">
    <property type="entry name" value="Cytochrome_C554"/>
    <property type="match status" value="1"/>
</dbReference>
<feature type="domain" description="Cytochrome c-552/4" evidence="4">
    <location>
        <begin position="210"/>
        <end position="249"/>
    </location>
</feature>
<feature type="compositionally biased region" description="Polar residues" evidence="2">
    <location>
        <begin position="42"/>
        <end position="55"/>
    </location>
</feature>
<feature type="non-terminal residue" evidence="5">
    <location>
        <position position="1"/>
    </location>
</feature>
<dbReference type="SUPFAM" id="SSF48695">
    <property type="entry name" value="Multiheme cytochromes"/>
    <property type="match status" value="1"/>
</dbReference>
<keyword evidence="3" id="KW-1133">Transmembrane helix</keyword>
<keyword evidence="1" id="KW-0732">Signal</keyword>
<proteinExistence type="predicted"/>
<evidence type="ECO:0000259" key="4">
    <source>
        <dbReference type="Pfam" id="PF13435"/>
    </source>
</evidence>
<evidence type="ECO:0000313" key="5">
    <source>
        <dbReference type="EMBL" id="SVC91145.1"/>
    </source>
</evidence>
<feature type="region of interest" description="Disordered" evidence="2">
    <location>
        <begin position="42"/>
        <end position="68"/>
    </location>
</feature>
<dbReference type="PANTHER" id="PTHR35038:SF8">
    <property type="entry name" value="C-TYPE POLYHEME CYTOCHROME OMCC"/>
    <property type="match status" value="1"/>
</dbReference>